<dbReference type="GO" id="GO:0016779">
    <property type="term" value="F:nucleotidyltransferase activity"/>
    <property type="evidence" value="ECO:0007669"/>
    <property type="project" value="InterPro"/>
</dbReference>
<dbReference type="EMBL" id="NDHY01000002">
    <property type="protein sequence ID" value="RII00725.1"/>
    <property type="molecule type" value="Genomic_DNA"/>
</dbReference>
<accession>A0A399FWB7</accession>
<dbReference type="SUPFAM" id="SSF81301">
    <property type="entry name" value="Nucleotidyltransferase"/>
    <property type="match status" value="1"/>
</dbReference>
<protein>
    <submittedName>
        <fullName evidence="2">Nucleotidyltransferase domain-containing protein</fullName>
    </submittedName>
</protein>
<dbReference type="InterPro" id="IPR052548">
    <property type="entry name" value="Type_VII_TA_antitoxin"/>
</dbReference>
<gene>
    <name evidence="2" type="ORF">B9J77_01545</name>
</gene>
<proteinExistence type="predicted"/>
<feature type="domain" description="Polymerase nucleotidyl transferase" evidence="1">
    <location>
        <begin position="13"/>
        <end position="98"/>
    </location>
</feature>
<dbReference type="AlphaFoldDB" id="A0A399FWB7"/>
<reference evidence="2 3" key="1">
    <citation type="submission" date="2018-08" db="EMBL/GenBank/DDBJ databases">
        <title>Draft genome of candidate division NPL-UPA2 bacterium Unc8 that adapted to ultra-basic serpentinizing groundwater.</title>
        <authorList>
            <person name="Ishii S."/>
            <person name="Suzuki S."/>
            <person name="Nealson K.H."/>
        </authorList>
    </citation>
    <scope>NUCLEOTIDE SEQUENCE [LARGE SCALE GENOMIC DNA]</scope>
    <source>
        <strain evidence="2">Unc8</strain>
    </source>
</reference>
<comment type="caution">
    <text evidence="2">The sequence shown here is derived from an EMBL/GenBank/DDBJ whole genome shotgun (WGS) entry which is preliminary data.</text>
</comment>
<dbReference type="PANTHER" id="PTHR33933">
    <property type="entry name" value="NUCLEOTIDYLTRANSFERASE"/>
    <property type="match status" value="1"/>
</dbReference>
<dbReference type="CDD" id="cd05403">
    <property type="entry name" value="NT_KNTase_like"/>
    <property type="match status" value="1"/>
</dbReference>
<dbReference type="Pfam" id="PF01909">
    <property type="entry name" value="NTP_transf_2"/>
    <property type="match status" value="1"/>
</dbReference>
<dbReference type="Proteomes" id="UP000266287">
    <property type="component" value="Unassembled WGS sequence"/>
</dbReference>
<evidence type="ECO:0000259" key="1">
    <source>
        <dbReference type="Pfam" id="PF01909"/>
    </source>
</evidence>
<name>A0A399FWB7_UNCN2</name>
<evidence type="ECO:0000313" key="2">
    <source>
        <dbReference type="EMBL" id="RII00725.1"/>
    </source>
</evidence>
<evidence type="ECO:0000313" key="3">
    <source>
        <dbReference type="Proteomes" id="UP000266287"/>
    </source>
</evidence>
<dbReference type="InterPro" id="IPR002934">
    <property type="entry name" value="Polymerase_NTP_transf_dom"/>
</dbReference>
<sequence length="109" mass="13032">MSRDERARRILLRIVEKIKTEYRPEKIILFGSYAYGEPTEGSDIDLFIIKESNKRRIDRFCEVRKIIRDIRGMSVQPVVFTKDELHKRLKIEDDFIKEILEKGEVLYGE</sequence>
<keyword evidence="2" id="KW-0808">Transferase</keyword>
<dbReference type="Gene3D" id="3.30.460.10">
    <property type="entry name" value="Beta Polymerase, domain 2"/>
    <property type="match status" value="1"/>
</dbReference>
<organism evidence="2 3">
    <name type="scientific">candidate division NPL-UPA2 bacterium Unc8</name>
    <dbReference type="NCBI Taxonomy" id="1980939"/>
    <lineage>
        <taxon>Bacteria</taxon>
    </lineage>
</organism>
<dbReference type="PANTHER" id="PTHR33933:SF1">
    <property type="entry name" value="PROTEIN ADENYLYLTRANSFERASE MNTA-RELATED"/>
    <property type="match status" value="1"/>
</dbReference>
<dbReference type="InterPro" id="IPR043519">
    <property type="entry name" value="NT_sf"/>
</dbReference>